<evidence type="ECO:0000256" key="1">
    <source>
        <dbReference type="SAM" id="MobiDB-lite"/>
    </source>
</evidence>
<evidence type="ECO:0000313" key="4">
    <source>
        <dbReference type="Proteomes" id="UP001201262"/>
    </source>
</evidence>
<gene>
    <name evidence="3" type="ORF">BGW36DRAFT_425599</name>
</gene>
<feature type="transmembrane region" description="Helical" evidence="2">
    <location>
        <begin position="24"/>
        <end position="50"/>
    </location>
</feature>
<keyword evidence="2" id="KW-0812">Transmembrane</keyword>
<dbReference type="RefSeq" id="XP_046074496.1">
    <property type="nucleotide sequence ID" value="XM_046220138.1"/>
</dbReference>
<dbReference type="Proteomes" id="UP001201262">
    <property type="component" value="Unassembled WGS sequence"/>
</dbReference>
<keyword evidence="2" id="KW-0472">Membrane</keyword>
<feature type="region of interest" description="Disordered" evidence="1">
    <location>
        <begin position="216"/>
        <end position="259"/>
    </location>
</feature>
<accession>A0AAD4PY58</accession>
<feature type="region of interest" description="Disordered" evidence="1">
    <location>
        <begin position="170"/>
        <end position="204"/>
    </location>
</feature>
<feature type="compositionally biased region" description="Basic and acidic residues" evidence="1">
    <location>
        <begin position="227"/>
        <end position="243"/>
    </location>
</feature>
<dbReference type="GeneID" id="70250425"/>
<reference evidence="3" key="1">
    <citation type="submission" date="2021-12" db="EMBL/GenBank/DDBJ databases">
        <title>Convergent genome expansion in fungi linked to evolution of root-endophyte symbiosis.</title>
        <authorList>
            <consortium name="DOE Joint Genome Institute"/>
            <person name="Ke Y.-H."/>
            <person name="Bonito G."/>
            <person name="Liao H.-L."/>
            <person name="Looney B."/>
            <person name="Rojas-Flechas A."/>
            <person name="Nash J."/>
            <person name="Hameed K."/>
            <person name="Schadt C."/>
            <person name="Martin F."/>
            <person name="Crous P.W."/>
            <person name="Miettinen O."/>
            <person name="Magnuson J.K."/>
            <person name="Labbe J."/>
            <person name="Jacobson D."/>
            <person name="Doktycz M.J."/>
            <person name="Veneault-Fourrey C."/>
            <person name="Kuo A."/>
            <person name="Mondo S."/>
            <person name="Calhoun S."/>
            <person name="Riley R."/>
            <person name="Ohm R."/>
            <person name="LaButti K."/>
            <person name="Andreopoulos B."/>
            <person name="Pangilinan J."/>
            <person name="Nolan M."/>
            <person name="Tritt A."/>
            <person name="Clum A."/>
            <person name="Lipzen A."/>
            <person name="Daum C."/>
            <person name="Barry K."/>
            <person name="Grigoriev I.V."/>
            <person name="Vilgalys R."/>
        </authorList>
    </citation>
    <scope>NUCLEOTIDE SEQUENCE</scope>
    <source>
        <strain evidence="3">PMI_201</strain>
    </source>
</reference>
<keyword evidence="2" id="KW-1133">Transmembrane helix</keyword>
<keyword evidence="4" id="KW-1185">Reference proteome</keyword>
<sequence length="268" mass="29674">MSSSEITDPPRIPSDIILNDNATLMYIVVSFCITVVVVKLCFNAYSAYIWHEQRHAIKHNDVVFFVASVLAFCQFAIISLPALHIHFIQVQNKSSFPSVDGTIATIIANLHLTFSLILLVGSSVRRLVSIPYQTSDFMVPLSSNTNITAGLSLSNSKLSFHRSVSSLSSSSSKKSIKEGTPKPVVLGMPGLPYARNPPATSHETWPRWSIIEEDEEEEVSTLTAAAAEHENDHMKDRRKESSKHLPAPPPVLKRDSHTSHYFAHITRG</sequence>
<organism evidence="3 4">
    <name type="scientific">Talaromyces proteolyticus</name>
    <dbReference type="NCBI Taxonomy" id="1131652"/>
    <lineage>
        <taxon>Eukaryota</taxon>
        <taxon>Fungi</taxon>
        <taxon>Dikarya</taxon>
        <taxon>Ascomycota</taxon>
        <taxon>Pezizomycotina</taxon>
        <taxon>Eurotiomycetes</taxon>
        <taxon>Eurotiomycetidae</taxon>
        <taxon>Eurotiales</taxon>
        <taxon>Trichocomaceae</taxon>
        <taxon>Talaromyces</taxon>
        <taxon>Talaromyces sect. Bacilispori</taxon>
    </lineage>
</organism>
<protein>
    <submittedName>
        <fullName evidence="3">Uncharacterized protein</fullName>
    </submittedName>
</protein>
<name>A0AAD4PY58_9EURO</name>
<comment type="caution">
    <text evidence="3">The sequence shown here is derived from an EMBL/GenBank/DDBJ whole genome shotgun (WGS) entry which is preliminary data.</text>
</comment>
<dbReference type="AlphaFoldDB" id="A0AAD4PY58"/>
<proteinExistence type="predicted"/>
<feature type="transmembrane region" description="Helical" evidence="2">
    <location>
        <begin position="62"/>
        <end position="83"/>
    </location>
</feature>
<evidence type="ECO:0000256" key="2">
    <source>
        <dbReference type="SAM" id="Phobius"/>
    </source>
</evidence>
<evidence type="ECO:0000313" key="3">
    <source>
        <dbReference type="EMBL" id="KAH8700790.1"/>
    </source>
</evidence>
<feature type="transmembrane region" description="Helical" evidence="2">
    <location>
        <begin position="103"/>
        <end position="121"/>
    </location>
</feature>
<dbReference type="EMBL" id="JAJTJA010000004">
    <property type="protein sequence ID" value="KAH8700790.1"/>
    <property type="molecule type" value="Genomic_DNA"/>
</dbReference>